<keyword evidence="4" id="KW-1185">Reference proteome</keyword>
<dbReference type="OrthoDB" id="3214739at2759"/>
<comment type="caution">
    <text evidence="3">The sequence shown here is derived from an EMBL/GenBank/DDBJ whole genome shotgun (WGS) entry which is preliminary data.</text>
</comment>
<dbReference type="InterPro" id="IPR045341">
    <property type="entry name" value="DUF6532"/>
</dbReference>
<organism evidence="3 4">
    <name type="scientific">Steccherinum ochraceum</name>
    <dbReference type="NCBI Taxonomy" id="92696"/>
    <lineage>
        <taxon>Eukaryota</taxon>
        <taxon>Fungi</taxon>
        <taxon>Dikarya</taxon>
        <taxon>Basidiomycota</taxon>
        <taxon>Agaricomycotina</taxon>
        <taxon>Agaricomycetes</taxon>
        <taxon>Polyporales</taxon>
        <taxon>Steccherinaceae</taxon>
        <taxon>Steccherinum</taxon>
    </lineage>
</organism>
<feature type="compositionally biased region" description="Basic residues" evidence="1">
    <location>
        <begin position="190"/>
        <end position="201"/>
    </location>
</feature>
<evidence type="ECO:0000256" key="1">
    <source>
        <dbReference type="SAM" id="MobiDB-lite"/>
    </source>
</evidence>
<dbReference type="Pfam" id="PF20149">
    <property type="entry name" value="DUF6532"/>
    <property type="match status" value="1"/>
</dbReference>
<dbReference type="STRING" id="92696.A0A4V2MV41"/>
<evidence type="ECO:0000313" key="4">
    <source>
        <dbReference type="Proteomes" id="UP000292702"/>
    </source>
</evidence>
<feature type="compositionally biased region" description="Low complexity" evidence="1">
    <location>
        <begin position="54"/>
        <end position="63"/>
    </location>
</feature>
<dbReference type="Proteomes" id="UP000292702">
    <property type="component" value="Unassembled WGS sequence"/>
</dbReference>
<feature type="compositionally biased region" description="Acidic residues" evidence="1">
    <location>
        <begin position="129"/>
        <end position="144"/>
    </location>
</feature>
<accession>A0A4V2MV41</accession>
<proteinExistence type="predicted"/>
<protein>
    <recommendedName>
        <fullName evidence="2">DUF6532 domain-containing protein</fullName>
    </recommendedName>
</protein>
<feature type="compositionally biased region" description="Basic and acidic residues" evidence="1">
    <location>
        <begin position="202"/>
        <end position="216"/>
    </location>
</feature>
<feature type="region of interest" description="Disordered" evidence="1">
    <location>
        <begin position="42"/>
        <end position="244"/>
    </location>
</feature>
<feature type="domain" description="DUF6532" evidence="2">
    <location>
        <begin position="306"/>
        <end position="516"/>
    </location>
</feature>
<name>A0A4V2MV41_9APHY</name>
<feature type="compositionally biased region" description="Basic residues" evidence="1">
    <location>
        <begin position="156"/>
        <end position="165"/>
    </location>
</feature>
<gene>
    <name evidence="3" type="ORF">EIP91_009253</name>
</gene>
<evidence type="ECO:0000259" key="2">
    <source>
        <dbReference type="Pfam" id="PF20149"/>
    </source>
</evidence>
<dbReference type="AlphaFoldDB" id="A0A4V2MV41"/>
<reference evidence="3 4" key="1">
    <citation type="submission" date="2018-11" db="EMBL/GenBank/DDBJ databases">
        <title>Genome assembly of Steccherinum ochraceum LE-BIN_3174, the white-rot fungus of the Steccherinaceae family (The Residual Polyporoid clade, Polyporales, Basidiomycota).</title>
        <authorList>
            <person name="Fedorova T.V."/>
            <person name="Glazunova O.A."/>
            <person name="Landesman E.O."/>
            <person name="Moiseenko K.V."/>
            <person name="Psurtseva N.V."/>
            <person name="Savinova O.S."/>
            <person name="Shakhova N.V."/>
            <person name="Tyazhelova T.V."/>
            <person name="Vasina D.V."/>
        </authorList>
    </citation>
    <scope>NUCLEOTIDE SEQUENCE [LARGE SCALE GENOMIC DNA]</scope>
    <source>
        <strain evidence="3 4">LE-BIN_3174</strain>
    </source>
</reference>
<feature type="compositionally biased region" description="Polar residues" evidence="1">
    <location>
        <begin position="64"/>
        <end position="77"/>
    </location>
</feature>
<dbReference type="EMBL" id="RWJN01000522">
    <property type="protein sequence ID" value="TCD60957.1"/>
    <property type="molecule type" value="Genomic_DNA"/>
</dbReference>
<evidence type="ECO:0000313" key="3">
    <source>
        <dbReference type="EMBL" id="TCD60957.1"/>
    </source>
</evidence>
<feature type="compositionally biased region" description="Acidic residues" evidence="1">
    <location>
        <begin position="81"/>
        <end position="111"/>
    </location>
</feature>
<sequence>MAYGYTRALSRPDLNDLAPTGGLVVHVRCSLPNKPKVEAAQQGLQFFTARRQRPASPQAPRTQGSSRTAKLTATDVTGDTSSEEEDGSDDDDFNPDVDVGDVATSDEEERDWDVPVTGEERPSWGADMMEQESDGDSTSPEDMDREFAATVAGKGKATKTSKGKGKATDPKALFDDNQGVTTVGGASNPGKRKASKGRSRKPAGESHREKKRRYEEPTFDGSDVEHPAQDGTFDGEAGGAPTSEAEGDAVVVADQSASDHDDFVNPDPPPHVGYPGWSDLVLNAAGKASLTLQDPRVRKAVNLGIAETERFLAFETPFPEVDGNKRAVLRSCLARGAGKVEPVLVERIIVDTPYAKLLVDHLANRVSHYRGDYFKAAVQWVPSAYGLRRPDGRPLPPSQTRERVKQLTEGRKYVYLMRESHEIEPRWRHAYEHPCLALVIQSTAFVNTNSPGIRHPDLFVSTLADDYPEPEVPEGMLALAATAVLAVLNCYATGAYIPSTFHIDAGATAFLDHMECFAFMKKKGGPVKHHKMLAGILKTVREDVNIPMGSAQEDVDMMDFGDESE</sequence>